<protein>
    <submittedName>
        <fullName evidence="9">General secretion pathway protein G</fullName>
    </submittedName>
</protein>
<evidence type="ECO:0000256" key="4">
    <source>
        <dbReference type="ARBA" id="ARBA00022692"/>
    </source>
</evidence>
<dbReference type="Proteomes" id="UP000002016">
    <property type="component" value="Chromosome"/>
</dbReference>
<keyword evidence="10" id="KW-1185">Reference proteome</keyword>
<comment type="subcellular location">
    <subcellularLocation>
        <location evidence="1">Cell outer membrane</location>
        <topology evidence="1">Single-pass membrane protein</topology>
    </subcellularLocation>
    <subcellularLocation>
        <location evidence="2">Periplasm</location>
    </subcellularLocation>
</comment>
<gene>
    <name evidence="9" type="ordered locus">Tlet_0903</name>
</gene>
<dbReference type="Pfam" id="PF07963">
    <property type="entry name" value="N_methyl"/>
    <property type="match status" value="1"/>
</dbReference>
<evidence type="ECO:0000256" key="6">
    <source>
        <dbReference type="ARBA" id="ARBA00022989"/>
    </source>
</evidence>
<dbReference type="GO" id="GO:0042597">
    <property type="term" value="C:periplasmic space"/>
    <property type="evidence" value="ECO:0007669"/>
    <property type="project" value="UniProtKB-SubCell"/>
</dbReference>
<accession>A8F5N5</accession>
<evidence type="ECO:0000256" key="7">
    <source>
        <dbReference type="ARBA" id="ARBA00023136"/>
    </source>
</evidence>
<keyword evidence="5" id="KW-0574">Periplasm</keyword>
<sequence length="133" mass="14139" precursor="true">MRKGFTLIELLIVLAVIAALMAVVTPIALNAVAQAKATQVASNFRNIKSAIESYVNVERGLPSDLNALVTSGYLSSAPSDFSVSFGTFDTSGVATATITYSGTVDTGKLENVYSEVDTTSSSPKLDITLRKWW</sequence>
<dbReference type="OrthoDB" id="47803at2"/>
<dbReference type="HOGENOM" id="CLU_149241_0_0_0"/>
<dbReference type="RefSeq" id="WP_012002950.1">
    <property type="nucleotide sequence ID" value="NC_009828.1"/>
</dbReference>
<evidence type="ECO:0000313" key="10">
    <source>
        <dbReference type="Proteomes" id="UP000002016"/>
    </source>
</evidence>
<evidence type="ECO:0000256" key="2">
    <source>
        <dbReference type="ARBA" id="ARBA00004418"/>
    </source>
</evidence>
<keyword evidence="3" id="KW-0488">Methylation</keyword>
<proteinExistence type="predicted"/>
<organism evidence="9 10">
    <name type="scientific">Pseudothermotoga lettingae (strain ATCC BAA-301 / DSM 14385 / NBRC 107922 / TMO)</name>
    <name type="common">Thermotoga lettingae</name>
    <dbReference type="NCBI Taxonomy" id="416591"/>
    <lineage>
        <taxon>Bacteria</taxon>
        <taxon>Thermotogati</taxon>
        <taxon>Thermotogota</taxon>
        <taxon>Thermotogae</taxon>
        <taxon>Thermotogales</taxon>
        <taxon>Thermotogaceae</taxon>
        <taxon>Pseudothermotoga</taxon>
    </lineage>
</organism>
<keyword evidence="6" id="KW-1133">Transmembrane helix</keyword>
<dbReference type="STRING" id="416591.Tlet_0903"/>
<reference evidence="9 10" key="1">
    <citation type="submission" date="2007-08" db="EMBL/GenBank/DDBJ databases">
        <title>Complete sequence of Thermotoga lettingae TMO.</title>
        <authorList>
            <consortium name="US DOE Joint Genome Institute"/>
            <person name="Copeland A."/>
            <person name="Lucas S."/>
            <person name="Lapidus A."/>
            <person name="Barry K."/>
            <person name="Glavina del Rio T."/>
            <person name="Dalin E."/>
            <person name="Tice H."/>
            <person name="Pitluck S."/>
            <person name="Foster B."/>
            <person name="Bruce D."/>
            <person name="Schmutz J."/>
            <person name="Larimer F."/>
            <person name="Land M."/>
            <person name="Hauser L."/>
            <person name="Kyrpides N."/>
            <person name="Mikhailova N."/>
            <person name="Nelson K."/>
            <person name="Gogarten J.P."/>
            <person name="Noll K."/>
            <person name="Richardson P."/>
        </authorList>
    </citation>
    <scope>NUCLEOTIDE SEQUENCE [LARGE SCALE GENOMIC DNA]</scope>
    <source>
        <strain evidence="10">ATCC BAA-301 / DSM 14385 / NBRC 107922 / TMO</strain>
    </source>
</reference>
<dbReference type="InterPro" id="IPR045584">
    <property type="entry name" value="Pilin-like"/>
</dbReference>
<dbReference type="Gene3D" id="3.30.700.10">
    <property type="entry name" value="Glycoprotein, Type 4 Pilin"/>
    <property type="match status" value="1"/>
</dbReference>
<dbReference type="GO" id="GO:0009279">
    <property type="term" value="C:cell outer membrane"/>
    <property type="evidence" value="ECO:0007669"/>
    <property type="project" value="UniProtKB-SubCell"/>
</dbReference>
<dbReference type="PANTHER" id="PTHR30093">
    <property type="entry name" value="GENERAL SECRETION PATHWAY PROTEIN G"/>
    <property type="match status" value="1"/>
</dbReference>
<evidence type="ECO:0000256" key="5">
    <source>
        <dbReference type="ARBA" id="ARBA00022764"/>
    </source>
</evidence>
<dbReference type="SUPFAM" id="SSF54523">
    <property type="entry name" value="Pili subunits"/>
    <property type="match status" value="1"/>
</dbReference>
<evidence type="ECO:0000256" key="3">
    <source>
        <dbReference type="ARBA" id="ARBA00022481"/>
    </source>
</evidence>
<dbReference type="InterPro" id="IPR012902">
    <property type="entry name" value="N_methyl_site"/>
</dbReference>
<reference evidence="9 10" key="2">
    <citation type="journal article" date="2009" name="Proc. Natl. Acad. Sci. U.S.A.">
        <title>On the chimeric nature, thermophilic origin, and phylogenetic placement of the Thermotogales.</title>
        <authorList>
            <person name="Zhaxybayeva O."/>
            <person name="Swithers K.S."/>
            <person name="Lapierre P."/>
            <person name="Fournier G.P."/>
            <person name="Bickhart D.M."/>
            <person name="DeBoy R.T."/>
            <person name="Nelson K.E."/>
            <person name="Nesbo C.L."/>
            <person name="Doolittle W.F."/>
            <person name="Gogarten J.P."/>
            <person name="Noll K.M."/>
        </authorList>
    </citation>
    <scope>NUCLEOTIDE SEQUENCE [LARGE SCALE GENOMIC DNA]</scope>
    <source>
        <strain evidence="10">ATCC BAA-301 / DSM 14385 / NBRC 107922 / TMO</strain>
    </source>
</reference>
<dbReference type="eggNOG" id="COG2165">
    <property type="taxonomic scope" value="Bacteria"/>
</dbReference>
<evidence type="ECO:0000256" key="8">
    <source>
        <dbReference type="ARBA" id="ARBA00023237"/>
    </source>
</evidence>
<dbReference type="PANTHER" id="PTHR30093:SF44">
    <property type="entry name" value="TYPE II SECRETION SYSTEM CORE PROTEIN G"/>
    <property type="match status" value="1"/>
</dbReference>
<dbReference type="EMBL" id="CP000812">
    <property type="protein sequence ID" value="ABV33469.1"/>
    <property type="molecule type" value="Genomic_DNA"/>
</dbReference>
<dbReference type="AlphaFoldDB" id="A8F5N5"/>
<keyword evidence="4" id="KW-0812">Transmembrane</keyword>
<name>A8F5N5_PSELT</name>
<keyword evidence="7" id="KW-0472">Membrane</keyword>
<evidence type="ECO:0000313" key="9">
    <source>
        <dbReference type="EMBL" id="ABV33469.1"/>
    </source>
</evidence>
<dbReference type="NCBIfam" id="TIGR02532">
    <property type="entry name" value="IV_pilin_GFxxxE"/>
    <property type="match status" value="1"/>
</dbReference>
<keyword evidence="8" id="KW-0998">Cell outer membrane</keyword>
<evidence type="ECO:0000256" key="1">
    <source>
        <dbReference type="ARBA" id="ARBA00004203"/>
    </source>
</evidence>
<dbReference type="KEGG" id="tle:Tlet_0903"/>
<dbReference type="PROSITE" id="PS00409">
    <property type="entry name" value="PROKAR_NTER_METHYL"/>
    <property type="match status" value="1"/>
</dbReference>